<dbReference type="GO" id="GO:0045046">
    <property type="term" value="P:protein import into peroxisome membrane"/>
    <property type="evidence" value="ECO:0007669"/>
    <property type="project" value="TreeGrafter"/>
</dbReference>
<name>A0A061RST0_9CHLO</name>
<evidence type="ECO:0008006" key="3">
    <source>
        <dbReference type="Google" id="ProtNLM"/>
    </source>
</evidence>
<dbReference type="GO" id="GO:0030674">
    <property type="term" value="F:protein-macromolecule adaptor activity"/>
    <property type="evidence" value="ECO:0007669"/>
    <property type="project" value="TreeGrafter"/>
</dbReference>
<dbReference type="PANTHER" id="PTHR28080:SF1">
    <property type="entry name" value="PEROXISOMAL BIOGENESIS FACTOR 3"/>
    <property type="match status" value="1"/>
</dbReference>
<protein>
    <recommendedName>
        <fullName evidence="3">Peroxin-3</fullName>
    </recommendedName>
</protein>
<dbReference type="EMBL" id="GBEZ01012280">
    <property type="protein sequence ID" value="JAC73591.1"/>
    <property type="molecule type" value="Transcribed_RNA"/>
</dbReference>
<dbReference type="GO" id="GO:0005778">
    <property type="term" value="C:peroxisomal membrane"/>
    <property type="evidence" value="ECO:0007669"/>
    <property type="project" value="InterPro"/>
</dbReference>
<dbReference type="AlphaFoldDB" id="A0A061RST0"/>
<feature type="non-terminal residue" evidence="2">
    <location>
        <position position="1"/>
    </location>
</feature>
<sequence>IRVTAAPNMSMWITRNKRRILALVAAGAAGAGAAYYIYSRWLQDVDEHDDDRVRETVLRQTAVHSQSSQRLPAPPSGDAEQADARLSAHFDSISEIATRTTLPAFLPQLRIQLAANTRVAELLALLRQTRDGRQAAEAAPREHRRLSREEKVEAWSRLRVEAFTQAVSTCWALPLLDLLLRVQLYTVGRFLVLESIDDRPRSQRWQGREGRGLSAADAPGLVSTSCQQRYLQHADFFICLPGAGVRRGRPRGRAALEEVRRAGLARDPVEHAVRPVGRARRRAVARVSAPREGRAARRRQRDGRRRRGRRLPRGGPAARGPPPRRALRAVLARV</sequence>
<accession>A0A061RST0</accession>
<reference evidence="2" key="1">
    <citation type="submission" date="2014-05" db="EMBL/GenBank/DDBJ databases">
        <title>The transcriptome of the halophilic microalga Tetraselmis sp. GSL018 isolated from the Great Salt Lake, Utah.</title>
        <authorList>
            <person name="Jinkerson R.E."/>
            <person name="D'Adamo S."/>
            <person name="Posewitz M.C."/>
        </authorList>
    </citation>
    <scope>NUCLEOTIDE SEQUENCE</scope>
    <source>
        <strain evidence="2">GSL018</strain>
    </source>
</reference>
<evidence type="ECO:0000256" key="1">
    <source>
        <dbReference type="SAM" id="MobiDB-lite"/>
    </source>
</evidence>
<evidence type="ECO:0000313" key="2">
    <source>
        <dbReference type="EMBL" id="JAC73591.1"/>
    </source>
</evidence>
<feature type="compositionally biased region" description="Polar residues" evidence="1">
    <location>
        <begin position="60"/>
        <end position="70"/>
    </location>
</feature>
<feature type="region of interest" description="Disordered" evidence="1">
    <location>
        <begin position="281"/>
        <end position="325"/>
    </location>
</feature>
<proteinExistence type="predicted"/>
<feature type="compositionally biased region" description="Basic residues" evidence="1">
    <location>
        <begin position="296"/>
        <end position="312"/>
    </location>
</feature>
<dbReference type="PANTHER" id="PTHR28080">
    <property type="entry name" value="PEROXISOMAL BIOGENESIS FACTOR 3"/>
    <property type="match status" value="1"/>
</dbReference>
<gene>
    <name evidence="2" type="ORF">TSPGSL018_28459</name>
</gene>
<organism evidence="2">
    <name type="scientific">Tetraselmis sp. GSL018</name>
    <dbReference type="NCBI Taxonomy" id="582737"/>
    <lineage>
        <taxon>Eukaryota</taxon>
        <taxon>Viridiplantae</taxon>
        <taxon>Chlorophyta</taxon>
        <taxon>core chlorophytes</taxon>
        <taxon>Chlorodendrophyceae</taxon>
        <taxon>Chlorodendrales</taxon>
        <taxon>Chlorodendraceae</taxon>
        <taxon>Tetraselmis</taxon>
    </lineage>
</organism>
<dbReference type="InterPro" id="IPR006966">
    <property type="entry name" value="Peroxin-3"/>
</dbReference>
<feature type="region of interest" description="Disordered" evidence="1">
    <location>
        <begin position="60"/>
        <end position="81"/>
    </location>
</feature>